<dbReference type="Proteomes" id="UP000218209">
    <property type="component" value="Unassembled WGS sequence"/>
</dbReference>
<feature type="compositionally biased region" description="Low complexity" evidence="1">
    <location>
        <begin position="173"/>
        <end position="189"/>
    </location>
</feature>
<evidence type="ECO:0000313" key="2">
    <source>
        <dbReference type="EMBL" id="OSX76869.1"/>
    </source>
</evidence>
<feature type="compositionally biased region" description="Basic residues" evidence="1">
    <location>
        <begin position="81"/>
        <end position="93"/>
    </location>
</feature>
<reference evidence="2 3" key="1">
    <citation type="submission" date="2017-03" db="EMBL/GenBank/DDBJ databases">
        <title>WGS assembly of Porphyra umbilicalis.</title>
        <authorList>
            <person name="Brawley S.H."/>
            <person name="Blouin N.A."/>
            <person name="Ficko-Blean E."/>
            <person name="Wheeler G.L."/>
            <person name="Lohr M."/>
            <person name="Goodson H.V."/>
            <person name="Jenkins J.W."/>
            <person name="Blaby-Haas C.E."/>
            <person name="Helliwell K.E."/>
            <person name="Chan C."/>
            <person name="Marriage T."/>
            <person name="Bhattacharya D."/>
            <person name="Klein A.S."/>
            <person name="Badis Y."/>
            <person name="Brodie J."/>
            <person name="Cao Y."/>
            <person name="Collen J."/>
            <person name="Dittami S.M."/>
            <person name="Gachon C.M."/>
            <person name="Green B.R."/>
            <person name="Karpowicz S."/>
            <person name="Kim J.W."/>
            <person name="Kudahl U."/>
            <person name="Lin S."/>
            <person name="Michel G."/>
            <person name="Mittag M."/>
            <person name="Olson B.J."/>
            <person name="Pangilinan J."/>
            <person name="Peng Y."/>
            <person name="Qiu H."/>
            <person name="Shu S."/>
            <person name="Singer J.T."/>
            <person name="Smith A.G."/>
            <person name="Sprecher B.N."/>
            <person name="Wagner V."/>
            <person name="Wang W."/>
            <person name="Wang Z.-Y."/>
            <person name="Yan J."/>
            <person name="Yarish C."/>
            <person name="Zoeuner-Riek S."/>
            <person name="Zhuang Y."/>
            <person name="Zou Y."/>
            <person name="Lindquist E.A."/>
            <person name="Grimwood J."/>
            <person name="Barry K."/>
            <person name="Rokhsar D.S."/>
            <person name="Schmutz J."/>
            <person name="Stiller J.W."/>
            <person name="Grossman A.R."/>
            <person name="Prochnik S.E."/>
        </authorList>
    </citation>
    <scope>NUCLEOTIDE SEQUENCE [LARGE SCALE GENOMIC DNA]</scope>
    <source>
        <strain evidence="2">4086291</strain>
    </source>
</reference>
<organism evidence="2 3">
    <name type="scientific">Porphyra umbilicalis</name>
    <name type="common">Purple laver</name>
    <name type="synonym">Red alga</name>
    <dbReference type="NCBI Taxonomy" id="2786"/>
    <lineage>
        <taxon>Eukaryota</taxon>
        <taxon>Rhodophyta</taxon>
        <taxon>Bangiophyceae</taxon>
        <taxon>Bangiales</taxon>
        <taxon>Bangiaceae</taxon>
        <taxon>Porphyra</taxon>
    </lineage>
</organism>
<accession>A0A1X6P7K6</accession>
<feature type="compositionally biased region" description="Low complexity" evidence="1">
    <location>
        <begin position="94"/>
        <end position="123"/>
    </location>
</feature>
<feature type="compositionally biased region" description="Low complexity" evidence="1">
    <location>
        <begin position="28"/>
        <end position="68"/>
    </location>
</feature>
<dbReference type="AlphaFoldDB" id="A0A1X6P7K6"/>
<feature type="compositionally biased region" description="Pro residues" evidence="1">
    <location>
        <begin position="69"/>
        <end position="78"/>
    </location>
</feature>
<sequence>MAFVAAGAGLPLRTTAAGARPGASLGTRPGRQPAAAARRAAHRPTMALAGEPPATAAAAAATDAGATMPAPPPPPLPPRRGGARKRRRPRKRCPSSPSSAAPTLANPPSSTASPAPSARAPLSMMWSASRATARTAPPSGRACTTSSSTRAGWCLTTRRASSFCPKSARKRASPSTSRPRSLLSLTARPGGTPSTPTLCASSAKSTRACP</sequence>
<name>A0A1X6P7K6_PORUM</name>
<evidence type="ECO:0000256" key="1">
    <source>
        <dbReference type="SAM" id="MobiDB-lite"/>
    </source>
</evidence>
<gene>
    <name evidence="2" type="ORF">BU14_0171s0018</name>
</gene>
<protein>
    <submittedName>
        <fullName evidence="2">Uncharacterized protein</fullName>
    </submittedName>
</protein>
<feature type="region of interest" description="Disordered" evidence="1">
    <location>
        <begin position="1"/>
        <end position="210"/>
    </location>
</feature>
<proteinExistence type="predicted"/>
<keyword evidence="3" id="KW-1185">Reference proteome</keyword>
<evidence type="ECO:0000313" key="3">
    <source>
        <dbReference type="Proteomes" id="UP000218209"/>
    </source>
</evidence>
<feature type="compositionally biased region" description="Polar residues" evidence="1">
    <location>
        <begin position="192"/>
        <end position="210"/>
    </location>
</feature>
<dbReference type="EMBL" id="KV918853">
    <property type="protein sequence ID" value="OSX76869.1"/>
    <property type="molecule type" value="Genomic_DNA"/>
</dbReference>